<evidence type="ECO:0000313" key="1">
    <source>
        <dbReference type="EMBL" id="CAA9396299.1"/>
    </source>
</evidence>
<dbReference type="InterPro" id="IPR011009">
    <property type="entry name" value="Kinase-like_dom_sf"/>
</dbReference>
<dbReference type="AlphaFoldDB" id="A0A6J4NUR6"/>
<dbReference type="EMBL" id="CADCUO010000116">
    <property type="protein sequence ID" value="CAA9396299.1"/>
    <property type="molecule type" value="Genomic_DNA"/>
</dbReference>
<dbReference type="GO" id="GO:0019748">
    <property type="term" value="P:secondary metabolic process"/>
    <property type="evidence" value="ECO:0007669"/>
    <property type="project" value="InterPro"/>
</dbReference>
<name>A0A6J4NUR6_9ACTN</name>
<dbReference type="SUPFAM" id="SSF56112">
    <property type="entry name" value="Protein kinase-like (PK-like)"/>
    <property type="match status" value="1"/>
</dbReference>
<accession>A0A6J4NUR6</accession>
<keyword evidence="1" id="KW-0808">Transferase</keyword>
<dbReference type="InterPro" id="IPR006748">
    <property type="entry name" value="NH2Glyco/OHUrea_AB-resist_kin"/>
</dbReference>
<organism evidence="1">
    <name type="scientific">uncultured Propionibacteriaceae bacterium</name>
    <dbReference type="NCBI Taxonomy" id="257457"/>
    <lineage>
        <taxon>Bacteria</taxon>
        <taxon>Bacillati</taxon>
        <taxon>Actinomycetota</taxon>
        <taxon>Actinomycetes</taxon>
        <taxon>Propionibacteriales</taxon>
        <taxon>Propionibacteriaceae</taxon>
        <taxon>environmental samples</taxon>
    </lineage>
</organism>
<protein>
    <submittedName>
        <fullName evidence="1">Weak similarity to aminoglycoside phosphotransferase</fullName>
    </submittedName>
</protein>
<gene>
    <name evidence="1" type="ORF">AVDCRST_MAG75-1851</name>
</gene>
<reference evidence="1" key="1">
    <citation type="submission" date="2020-02" db="EMBL/GenBank/DDBJ databases">
        <authorList>
            <person name="Meier V. D."/>
        </authorList>
    </citation>
    <scope>NUCLEOTIDE SEQUENCE</scope>
    <source>
        <strain evidence="1">AVDCRST_MAG75</strain>
    </source>
</reference>
<dbReference type="GO" id="GO:0016773">
    <property type="term" value="F:phosphotransferase activity, alcohol group as acceptor"/>
    <property type="evidence" value="ECO:0007669"/>
    <property type="project" value="InterPro"/>
</dbReference>
<dbReference type="Pfam" id="PF04655">
    <property type="entry name" value="APH_6_hur"/>
    <property type="match status" value="1"/>
</dbReference>
<sequence>MPVSFRRMPRWQRGDEGWLDALPGLVAEHCARWDLRLAEGEVRHGSNSLVVMVYRGDTPLALRLTPPQEPVSDQATALRFWAGRGTVQLVDADVPAGVMLLERLDATQTLADLPLSAAVPLIAAIMTRLAVPAPPEAPGTAALVSARSAELEEDWCALGRPFARSVLDAALGVADRLSGSPAGAAVNGDLHYEQVLGGHRERWLVVDPVLLRGDIEYDLARVLWTRLDEMRTEADIRHWLDVVVSHARLQPEHAHAWAVFRTVDYWLWGLRNGLTEDPQRCCRLVAALLG</sequence>
<proteinExistence type="predicted"/>